<comment type="similarity">
    <text evidence="2 5">Belongs to the glycosyl hydrolase 43 family.</text>
</comment>
<dbReference type="Pfam" id="PF04616">
    <property type="entry name" value="Glyco_hydro_43"/>
    <property type="match status" value="1"/>
</dbReference>
<proteinExistence type="inferred from homology"/>
<dbReference type="InterPro" id="IPR023296">
    <property type="entry name" value="Glyco_hydro_beta-prop_sf"/>
</dbReference>
<dbReference type="PANTHER" id="PTHR43301">
    <property type="entry name" value="ARABINAN ENDO-1,5-ALPHA-L-ARABINOSIDASE"/>
    <property type="match status" value="1"/>
</dbReference>
<dbReference type="PROSITE" id="PS51257">
    <property type="entry name" value="PROKAR_LIPOPROTEIN"/>
    <property type="match status" value="1"/>
</dbReference>
<evidence type="ECO:0000256" key="4">
    <source>
        <dbReference type="ARBA" id="ARBA00023295"/>
    </source>
</evidence>
<feature type="chain" id="PRO_5046853134" description="Glycoside hydrolase" evidence="6">
    <location>
        <begin position="21"/>
        <end position="327"/>
    </location>
</feature>
<feature type="signal peptide" evidence="6">
    <location>
        <begin position="1"/>
        <end position="20"/>
    </location>
</feature>
<sequence length="327" mass="36412">MKKLFLNGMALLTLAGCAQAEKHVKYQNPVLNINFPDPFVLKTSEGYYAYATNGEGRDIQMAFSKDLVNWEVKGDALGGLPFWAQGGLTWAPEVIQNEGKYLMYYTLRDRESNYQCISIAESDSPAGPFKDTSDKPLICQADEGGSIDASPFRDQNGDLYLYWKNDGNAIGFLTYIYGQKLSKDGKTLLDKPVQLIHNRELWEGNLVEAPTMHYQEGYYYLLFSASDFASDLYGVGYAVGKSPLGEFKKFEDNPIVYSVGEVAGPGHQTVTTDDAGNTWLVYHAWTAGFTGDDVGKRTMRIDPIQFKDGKVSFKEPTLSEQEGPVIK</sequence>
<dbReference type="RefSeq" id="WP_229684706.1">
    <property type="nucleotide sequence ID" value="NZ_BMOD01000005.1"/>
</dbReference>
<evidence type="ECO:0000256" key="1">
    <source>
        <dbReference type="ARBA" id="ARBA00004834"/>
    </source>
</evidence>
<reference evidence="8" key="1">
    <citation type="journal article" date="2019" name="Int. J. Syst. Evol. Microbiol.">
        <title>The Global Catalogue of Microorganisms (GCM) 10K type strain sequencing project: providing services to taxonomists for standard genome sequencing and annotation.</title>
        <authorList>
            <consortium name="The Broad Institute Genomics Platform"/>
            <consortium name="The Broad Institute Genome Sequencing Center for Infectious Disease"/>
            <person name="Wu L."/>
            <person name="Ma J."/>
        </authorList>
    </citation>
    <scope>NUCLEOTIDE SEQUENCE [LARGE SCALE GENOMIC DNA]</scope>
    <source>
        <strain evidence="8">JCM 14370</strain>
    </source>
</reference>
<dbReference type="Proteomes" id="UP000632222">
    <property type="component" value="Unassembled WGS sequence"/>
</dbReference>
<dbReference type="InterPro" id="IPR050727">
    <property type="entry name" value="GH43_arabinanases"/>
</dbReference>
<dbReference type="EMBL" id="BMOD01000005">
    <property type="protein sequence ID" value="GGJ33215.1"/>
    <property type="molecule type" value="Genomic_DNA"/>
</dbReference>
<keyword evidence="8" id="KW-1185">Reference proteome</keyword>
<dbReference type="PANTHER" id="PTHR43301:SF3">
    <property type="entry name" value="ARABINAN ENDO-1,5-ALPHA-L-ARABINOSIDASE A-RELATED"/>
    <property type="match status" value="1"/>
</dbReference>
<keyword evidence="3 5" id="KW-0378">Hydrolase</keyword>
<evidence type="ECO:0008006" key="9">
    <source>
        <dbReference type="Google" id="ProtNLM"/>
    </source>
</evidence>
<name>A0ABQ2D0S5_9DEIO</name>
<organism evidence="7 8">
    <name type="scientific">Deinococcus roseus</name>
    <dbReference type="NCBI Taxonomy" id="392414"/>
    <lineage>
        <taxon>Bacteria</taxon>
        <taxon>Thermotogati</taxon>
        <taxon>Deinococcota</taxon>
        <taxon>Deinococci</taxon>
        <taxon>Deinococcales</taxon>
        <taxon>Deinococcaceae</taxon>
        <taxon>Deinococcus</taxon>
    </lineage>
</organism>
<dbReference type="Gene3D" id="2.115.10.20">
    <property type="entry name" value="Glycosyl hydrolase domain, family 43"/>
    <property type="match status" value="1"/>
</dbReference>
<comment type="caution">
    <text evidence="7">The sequence shown here is derived from an EMBL/GenBank/DDBJ whole genome shotgun (WGS) entry which is preliminary data.</text>
</comment>
<keyword evidence="6" id="KW-0732">Signal</keyword>
<comment type="pathway">
    <text evidence="1">Glycan metabolism; L-arabinan degradation.</text>
</comment>
<evidence type="ECO:0000256" key="2">
    <source>
        <dbReference type="ARBA" id="ARBA00009865"/>
    </source>
</evidence>
<protein>
    <recommendedName>
        <fullName evidence="9">Glycoside hydrolase</fullName>
    </recommendedName>
</protein>
<keyword evidence="4 5" id="KW-0326">Glycosidase</keyword>
<evidence type="ECO:0000313" key="8">
    <source>
        <dbReference type="Proteomes" id="UP000632222"/>
    </source>
</evidence>
<evidence type="ECO:0000256" key="3">
    <source>
        <dbReference type="ARBA" id="ARBA00022801"/>
    </source>
</evidence>
<dbReference type="CDD" id="cd08999">
    <property type="entry name" value="GH43_ABN-like"/>
    <property type="match status" value="1"/>
</dbReference>
<gene>
    <name evidence="7" type="ORF">GCM10008938_19360</name>
</gene>
<evidence type="ECO:0000256" key="5">
    <source>
        <dbReference type="RuleBase" id="RU361187"/>
    </source>
</evidence>
<evidence type="ECO:0000313" key="7">
    <source>
        <dbReference type="EMBL" id="GGJ33215.1"/>
    </source>
</evidence>
<accession>A0ABQ2D0S5</accession>
<dbReference type="SUPFAM" id="SSF75005">
    <property type="entry name" value="Arabinanase/levansucrase/invertase"/>
    <property type="match status" value="1"/>
</dbReference>
<evidence type="ECO:0000256" key="6">
    <source>
        <dbReference type="SAM" id="SignalP"/>
    </source>
</evidence>
<dbReference type="InterPro" id="IPR006710">
    <property type="entry name" value="Glyco_hydro_43"/>
</dbReference>